<dbReference type="EMBL" id="CP038485">
    <property type="protein sequence ID" value="QFZ26918.1"/>
    <property type="molecule type" value="Genomic_DNA"/>
</dbReference>
<dbReference type="Proteomes" id="UP000326582">
    <property type="component" value="Chromosome 2"/>
</dbReference>
<evidence type="ECO:0000313" key="2">
    <source>
        <dbReference type="Proteomes" id="UP000326582"/>
    </source>
</evidence>
<keyword evidence="2" id="KW-1185">Reference proteome</keyword>
<sequence length="611" mass="69187">MRRMSLSKAAKPCTFAAALHPDNAIKTPEVALANEKNVIHTPRILSDGAFSYSLPEPRAAYRFLSCSGQALSDLGLDPASGSDPEFRRVVSGEVYADANFQKLYPMPYAQAYAGWQFGQFAGQLGDGRALSLFEVESEAARAGNNRPKYEIQLKGSGKTPYSRFADGKAVLRSSIREYIISEHLHSVGIPSTRALAITYLPKTKAQRNAAEKCAIVARFAQSWVRIGTFDLYRWRFDGKGLRELCDYVISDLFTVNKQEFPHWAEISKLRPHLVPDSSTIGALTRYDKMYLEIVARNASTTALWQTYGFLNGVLNTDNTSVLGLSMDFGPFSILDRFDRDYTPNSEDHQGRYSYANTPTAIWWNLTRLGENLASLIGAGPDLVDDAAFRSGTIHPHWEERIVKRATKLIEAAGEIYKYTFTKQYMESFFARLGLSPTLIDYNNLDQHNTDLIAPMLDMLGHVQCDFNKFFVHLQDSDVGTASFNKEAFARSILLKEVSEFEHYDRDALVKEVCEWLDLYEAYLKKGGRDKKISSKRNPLFLPRNWILDEVIAHTQESDGEDLSYLHKLEKMAFNPYEPAKWGDELKEMEKKWMLQSDMGTDYSMLRCSCSS</sequence>
<organism evidence="1 2">
    <name type="scientific">Clavispora lusitaniae</name>
    <name type="common">Candida lusitaniae</name>
    <dbReference type="NCBI Taxonomy" id="36911"/>
    <lineage>
        <taxon>Eukaryota</taxon>
        <taxon>Fungi</taxon>
        <taxon>Dikarya</taxon>
        <taxon>Ascomycota</taxon>
        <taxon>Saccharomycotina</taxon>
        <taxon>Pichiomycetes</taxon>
        <taxon>Metschnikowiaceae</taxon>
        <taxon>Clavispora</taxon>
    </lineage>
</organism>
<reference evidence="2" key="1">
    <citation type="journal article" date="2019" name="MBio">
        <title>Comparative genomics for the elucidation of multidrug resistance (MDR) in Candida lusitaniae.</title>
        <authorList>
            <person name="Kannan A."/>
            <person name="Asner S.A."/>
            <person name="Trachsel E."/>
            <person name="Kelly S."/>
            <person name="Parker J."/>
            <person name="Sanglard D."/>
        </authorList>
    </citation>
    <scope>NUCLEOTIDE SEQUENCE [LARGE SCALE GENOMIC DNA]</scope>
    <source>
        <strain evidence="2">P1</strain>
    </source>
</reference>
<name>A0ACD0WID4_CLALS</name>
<evidence type="ECO:0000313" key="1">
    <source>
        <dbReference type="EMBL" id="QFZ26918.1"/>
    </source>
</evidence>
<gene>
    <name evidence="1" type="ORF">EJF14_20839</name>
</gene>
<accession>A0ACD0WID4</accession>
<proteinExistence type="predicted"/>
<protein>
    <submittedName>
        <fullName evidence="1">Uncharacterized protein</fullName>
    </submittedName>
</protein>